<dbReference type="SMR" id="A0A1B0UHJ2"/>
<proteinExistence type="evidence at protein level"/>
<dbReference type="SUPFAM" id="SSF51735">
    <property type="entry name" value="NAD(P)-binding Rossmann-fold domains"/>
    <property type="match status" value="1"/>
</dbReference>
<evidence type="ECO:0000256" key="1">
    <source>
        <dbReference type="ARBA" id="ARBA00023002"/>
    </source>
</evidence>
<feature type="binding site" evidence="5">
    <location>
        <position position="32"/>
    </location>
    <ligand>
        <name>NADP(+)</name>
        <dbReference type="ChEBI" id="CHEBI:58349"/>
    </ligand>
</feature>
<dbReference type="PDB" id="7C3V">
    <property type="method" value="X-ray"/>
    <property type="resolution" value="2.20 A"/>
    <property type="chains" value="A=1-342"/>
</dbReference>
<dbReference type="Gene3D" id="3.40.50.720">
    <property type="entry name" value="NAD(P)-binding Rossmann-like Domain"/>
    <property type="match status" value="1"/>
</dbReference>
<dbReference type="PANTHER" id="PTHR10366">
    <property type="entry name" value="NAD DEPENDENT EPIMERASE/DEHYDRATASE"/>
    <property type="match status" value="1"/>
</dbReference>
<feature type="binding site" evidence="5">
    <location>
        <position position="215"/>
    </location>
    <ligand>
        <name>NADP(+)</name>
        <dbReference type="ChEBI" id="CHEBI:58349"/>
    </ligand>
</feature>
<keyword evidence="5" id="KW-0002">3D-structure</keyword>
<feature type="binding site" evidence="5">
    <location>
        <position position="168"/>
    </location>
    <ligand>
        <name>NADP(+)</name>
        <dbReference type="ChEBI" id="CHEBI:58349"/>
    </ligand>
</feature>
<dbReference type="PANTHER" id="PTHR10366:SF844">
    <property type="entry name" value="NADPH-DEPENDENT METHYLGLYOXAL REDUCTASE GRE2"/>
    <property type="match status" value="1"/>
</dbReference>
<feature type="domain" description="NAD-dependent epimerase/dehydratase" evidence="3">
    <location>
        <begin position="3"/>
        <end position="255"/>
    </location>
</feature>
<keyword evidence="1" id="KW-0560">Oxidoreductase</keyword>
<reference evidence="5" key="2">
    <citation type="submission" date="2020-05" db="PDB data bank">
        <title>Structure of a thermostable Alcohol dehydrogenase from Kluyveromyces polyspora(KpADH).</title>
        <authorList>
            <person name="Dai W."/>
            <person name="Ni Y."/>
            <person name="Xu G."/>
            <person name="Liu Y."/>
            <person name="Wang Y."/>
            <person name="Zhou J."/>
        </authorList>
    </citation>
    <scope>X-RAY CRYSTALLOGRAPHY (2.20 ANGSTROMS) IN COMPLEX WITH NADP(+)</scope>
</reference>
<dbReference type="Pfam" id="PF01370">
    <property type="entry name" value="Epimerase"/>
    <property type="match status" value="1"/>
</dbReference>
<dbReference type="CDD" id="cd05227">
    <property type="entry name" value="AR_SDR_e"/>
    <property type="match status" value="1"/>
</dbReference>
<feature type="binding site" evidence="5">
    <location>
        <position position="57"/>
    </location>
    <ligand>
        <name>NADP(+)</name>
        <dbReference type="ChEBI" id="CHEBI:58349"/>
    </ligand>
</feature>
<feature type="binding site" evidence="5">
    <location>
        <position position="11"/>
    </location>
    <ligand>
        <name>NADP(+)</name>
        <dbReference type="ChEBI" id="CHEBI:58349"/>
    </ligand>
</feature>
<dbReference type="AlphaFoldDB" id="A0A1B0UHJ2"/>
<feature type="binding site" evidence="5">
    <location>
        <position position="12"/>
    </location>
    <ligand>
        <name>NADP(+)</name>
        <dbReference type="ChEBI" id="CHEBI:58349"/>
    </ligand>
</feature>
<comment type="similarity">
    <text evidence="2">Belongs to the NAD(P)-dependent epimerase/dehydratase family. Dihydroflavonol-4-reductase subfamily.</text>
</comment>
<feature type="binding site" evidence="5">
    <location>
        <position position="80"/>
    </location>
    <ligand>
        <name>NADP(+)</name>
        <dbReference type="ChEBI" id="CHEBI:58349"/>
    </ligand>
</feature>
<dbReference type="InterPro" id="IPR050425">
    <property type="entry name" value="NAD(P)_dehydrat-like"/>
</dbReference>
<dbReference type="GO" id="GO:0000166">
    <property type="term" value="F:nucleotide binding"/>
    <property type="evidence" value="ECO:0007669"/>
    <property type="project" value="UniProtKB-KW"/>
</dbReference>
<dbReference type="InterPro" id="IPR001509">
    <property type="entry name" value="Epimerase_deHydtase"/>
</dbReference>
<evidence type="ECO:0007829" key="5">
    <source>
        <dbReference type="PDB" id="7C3V"/>
    </source>
</evidence>
<dbReference type="FunFam" id="3.40.50.720:FF:000191">
    <property type="entry name" value="Methylglyoxal reductase (NADPH-dependent)"/>
    <property type="match status" value="1"/>
</dbReference>
<evidence type="ECO:0000256" key="2">
    <source>
        <dbReference type="ARBA" id="ARBA00023445"/>
    </source>
</evidence>
<name>A0A1B0UHJ2_9SACH</name>
<feature type="binding site" evidence="5">
    <location>
        <position position="10"/>
    </location>
    <ligand>
        <name>NADP(+)</name>
        <dbReference type="ChEBI" id="CHEBI:58349"/>
    </ligand>
</feature>
<evidence type="ECO:0000259" key="3">
    <source>
        <dbReference type="Pfam" id="PF01370"/>
    </source>
</evidence>
<accession>A0A1B0UHJ2</accession>
<keyword evidence="5" id="KW-0547">Nucleotide-binding</keyword>
<evidence type="ECO:0000313" key="4">
    <source>
        <dbReference type="EMBL" id="AMA67431.1"/>
    </source>
</evidence>
<protein>
    <submittedName>
        <fullName evidence="4">Alcohol dehydrogenase</fullName>
    </submittedName>
</protein>
<dbReference type="EMBL" id="KP872638">
    <property type="protein sequence ID" value="AMA67431.1"/>
    <property type="molecule type" value="Genomic_DNA"/>
</dbReference>
<dbReference type="GO" id="GO:0016616">
    <property type="term" value="F:oxidoreductase activity, acting on the CH-OH group of donors, NAD or NADP as acceptor"/>
    <property type="evidence" value="ECO:0007669"/>
    <property type="project" value="TreeGrafter"/>
</dbReference>
<organism evidence="4">
    <name type="scientific">Kluyveromyces sp. CCTCC M2011385</name>
    <dbReference type="NCBI Taxonomy" id="1785069"/>
    <lineage>
        <taxon>Eukaryota</taxon>
        <taxon>Fungi</taxon>
        <taxon>Dikarya</taxon>
        <taxon>Ascomycota</taxon>
        <taxon>Saccharomycotina</taxon>
        <taxon>Saccharomycetes</taxon>
        <taxon>Saccharomycetales</taxon>
        <taxon>Saccharomycetaceae</taxon>
        <taxon>Kluyveromyces</taxon>
    </lineage>
</organism>
<dbReference type="InterPro" id="IPR036291">
    <property type="entry name" value="NAD(P)-bd_dom_sf"/>
</dbReference>
<feature type="binding site" evidence="5">
    <location>
        <position position="56"/>
    </location>
    <ligand>
        <name>NADP(+)</name>
        <dbReference type="ChEBI" id="CHEBI:58349"/>
    </ligand>
</feature>
<feature type="binding site" evidence="5">
    <location>
        <position position="9"/>
    </location>
    <ligand>
        <name>NADP(+)</name>
        <dbReference type="ChEBI" id="CHEBI:58349"/>
    </ligand>
</feature>
<sequence length="342" mass="38896">MSVLISGASGYIAKHIVRVLLEQNYKVIGTVRSQDKADKLLKQYNNPNLSYEIVPEIANLDAFDDIFKKHGKEIKYVIHAASPVNFGAKDLEKDLVIPAINGTKNMFEAIKKYAPDTVERVVMTASYASIMTPHRQNDPTLTLDEETWNPVTEENAYENVFTAYCASKTFAEKEAWKFVKENSDAVKFKLTTIHPSFVFGPQNFDEDVTKKLNETCEIINGLLHAPFDTKVEKTHFSQFIDVRDVAKTHVLGFQKDELINQRLLLCNGAFSQQDIVNVFNEDFPELKGQFPPEDKDTDLNKGVTGCKIDNEKTKKLLAFEFTPFHKTIHDTVYQILHKEGRV</sequence>
<feature type="binding site" evidence="5">
    <location>
        <position position="198"/>
    </location>
    <ligand>
        <name>NADP(+)</name>
        <dbReference type="ChEBI" id="CHEBI:58349"/>
    </ligand>
</feature>
<reference evidence="4" key="1">
    <citation type="submission" date="2015-03" db="EMBL/GenBank/DDBJ databases">
        <title>A robust substrate-coupled carbonyl reductase mined from Kluyveromyces sp. CCTCC M2011385.</title>
        <authorList>
            <person name="Ni Y."/>
            <person name="Xu G.-C."/>
            <person name="Tang M.-H."/>
        </authorList>
    </citation>
    <scope>NUCLEOTIDE SEQUENCE</scope>
    <source>
        <strain evidence="4">CCTCC M2011385</strain>
    </source>
</reference>